<protein>
    <recommendedName>
        <fullName evidence="4">PH domain-containing protein</fullName>
    </recommendedName>
</protein>
<feature type="compositionally biased region" description="Pro residues" evidence="1">
    <location>
        <begin position="376"/>
        <end position="390"/>
    </location>
</feature>
<reference evidence="3" key="1">
    <citation type="journal article" date="2013" name="Genome Announc.">
        <title>Genome sequence of the basidiomycetous yeast Pseudozyma antarctica T-34, a producer of the glycolipid biosurfactants mannosylerythritol lipids.</title>
        <authorList>
            <person name="Morita T."/>
            <person name="Koike H."/>
            <person name="Koyama Y."/>
            <person name="Hagiwara H."/>
            <person name="Ito E."/>
            <person name="Fukuoka T."/>
            <person name="Imura T."/>
            <person name="Machida M."/>
            <person name="Kitamoto D."/>
        </authorList>
    </citation>
    <scope>NUCLEOTIDE SEQUENCE [LARGE SCALE GENOMIC DNA]</scope>
    <source>
        <strain evidence="3">T-34</strain>
    </source>
</reference>
<sequence>MPYSSCRVQLPGYCIGAEAKTAILGGQKATTATGAACHMPVLSLPLRPYFCIHTNCGNLLARPSSNLLSLPGKKGSLYVILLDHVAVIFAPTRQQESTEQRHHLTPERQCLLCRPGAGPVAAFMMLASAPGGALHPSVSAALSELQKPDSRYDHIVLAPAEGSTSRTAPFVLVDAALGGLSALSCKLRTHETRFALLRMQARILLVVSLGQDLGGLRRAQALVQARALQSALGAIVFAALTIASVSQLTSALVGSKLQLEGFPHVASPNIAQDFRSSWSSTSATSPGARAKPSAPSSPEEAALDSSWSRPFSAIGASSRSDALAALASRAHSFHSLVHAPSPERSTTRPGKHGIVIDLEAVIDSSAHEVGTAATDLPPPLPPKADLPPLPTSANDDGPRPLSVSSRPRSAAASLTPAASPLREPIQLRKSSDPDRLSPHIDEFQRQRIDEAIRDEVMRKLHTEQQALLRDNSRSPANRTPRLAISPPLAPPPPFAPPPAPASPLRTAPSTPRLSSKVQRLASTPQRSERNKTSRSGASDRRASAPLLDETAAEEPNANALQASLSETASESHESLRNSMQSLHLWEFAEAASQRTSFLNLPGGRSERPTIGTVSDGKRSRQPSYSDSVASVEPDGQRCAPSSSTGSVAASSIFDKDLPAPPAAAETASIKSGEWSGEMDSPDSTHPPPSPWMEPPAGLADKAGRTAGDASEDEVRDLRDRLEQAEARAKAAEEAAEVAVREAQSETRRLAEELAQVERGTRDTMEAEAIRRAKWAREQVAREQLDAYERSKLEADEKRRRRAIEEQRRLDCDRANRIREEREWREHEAERIKHEYEVKIQYLAEREARLKAEAEARADEERSRIEKERKRVNARQERLAEMKRALQGADATNERAGDEDASLSGWLNVQAEGALQWRRRWGKVRRRQLILSKTPTDPVAVATIPLDRARIVSHADDYDDCTMPNIIRLQVPVDQADSTALDTCTHLISTDTLAAKDDIELIIEAIADLHSLAE</sequence>
<dbReference type="OrthoDB" id="2123378at2759"/>
<organism evidence="2 3">
    <name type="scientific">Pseudozyma antarctica (strain T-34)</name>
    <name type="common">Yeast</name>
    <name type="synonym">Candida antarctica</name>
    <dbReference type="NCBI Taxonomy" id="1151754"/>
    <lineage>
        <taxon>Eukaryota</taxon>
        <taxon>Fungi</taxon>
        <taxon>Dikarya</taxon>
        <taxon>Basidiomycota</taxon>
        <taxon>Ustilaginomycotina</taxon>
        <taxon>Ustilaginomycetes</taxon>
        <taxon>Ustilaginales</taxon>
        <taxon>Ustilaginaceae</taxon>
        <taxon>Moesziomyces</taxon>
    </lineage>
</organism>
<feature type="compositionally biased region" description="Low complexity" evidence="1">
    <location>
        <begin position="399"/>
        <end position="422"/>
    </location>
</feature>
<feature type="compositionally biased region" description="Polar residues" evidence="1">
    <location>
        <begin position="512"/>
        <end position="525"/>
    </location>
</feature>
<gene>
    <name evidence="2" type="ORF">PANT_7d00246</name>
</gene>
<proteinExistence type="predicted"/>
<dbReference type="SUPFAM" id="SSF50729">
    <property type="entry name" value="PH domain-like"/>
    <property type="match status" value="1"/>
</dbReference>
<dbReference type="AlphaFoldDB" id="M9LUB7"/>
<feature type="compositionally biased region" description="Low complexity" evidence="1">
    <location>
        <begin position="639"/>
        <end position="651"/>
    </location>
</feature>
<feature type="compositionally biased region" description="Basic and acidic residues" evidence="1">
    <location>
        <begin position="526"/>
        <end position="542"/>
    </location>
</feature>
<dbReference type="Proteomes" id="UP000011976">
    <property type="component" value="Unassembled WGS sequence"/>
</dbReference>
<dbReference type="EMBL" id="DF196773">
    <property type="protein sequence ID" value="GAC72729.1"/>
    <property type="molecule type" value="Genomic_DNA"/>
</dbReference>
<feature type="region of interest" description="Disordered" evidence="1">
    <location>
        <begin position="598"/>
        <end position="733"/>
    </location>
</feature>
<feature type="compositionally biased region" description="Basic and acidic residues" evidence="1">
    <location>
        <begin position="425"/>
        <end position="443"/>
    </location>
</feature>
<feature type="compositionally biased region" description="Pro residues" evidence="1">
    <location>
        <begin position="487"/>
        <end position="501"/>
    </location>
</feature>
<feature type="compositionally biased region" description="Pro residues" evidence="1">
    <location>
        <begin position="684"/>
        <end position="693"/>
    </location>
</feature>
<dbReference type="InterPro" id="IPR011993">
    <property type="entry name" value="PH-like_dom_sf"/>
</dbReference>
<feature type="region of interest" description="Disordered" evidence="1">
    <location>
        <begin position="371"/>
        <end position="443"/>
    </location>
</feature>
<dbReference type="Gene3D" id="2.30.29.30">
    <property type="entry name" value="Pleckstrin-homology domain (PH domain)/Phosphotyrosine-binding domain (PTB)"/>
    <property type="match status" value="1"/>
</dbReference>
<feature type="compositionally biased region" description="Basic and acidic residues" evidence="1">
    <location>
        <begin position="715"/>
        <end position="733"/>
    </location>
</feature>
<feature type="compositionally biased region" description="Low complexity" evidence="1">
    <location>
        <begin position="502"/>
        <end position="511"/>
    </location>
</feature>
<name>M9LUB7_PSEA3</name>
<evidence type="ECO:0008006" key="4">
    <source>
        <dbReference type="Google" id="ProtNLM"/>
    </source>
</evidence>
<accession>M9LUB7</accession>
<evidence type="ECO:0000313" key="2">
    <source>
        <dbReference type="EMBL" id="GAC72729.1"/>
    </source>
</evidence>
<dbReference type="STRING" id="1151754.M9LUB7"/>
<evidence type="ECO:0000313" key="3">
    <source>
        <dbReference type="Proteomes" id="UP000011976"/>
    </source>
</evidence>
<feature type="region of interest" description="Disordered" evidence="1">
    <location>
        <begin position="853"/>
        <end position="875"/>
    </location>
</feature>
<feature type="region of interest" description="Disordered" evidence="1">
    <location>
        <begin position="466"/>
        <end position="543"/>
    </location>
</feature>
<feature type="region of interest" description="Disordered" evidence="1">
    <location>
        <begin position="277"/>
        <end position="305"/>
    </location>
</feature>
<evidence type="ECO:0000256" key="1">
    <source>
        <dbReference type="SAM" id="MobiDB-lite"/>
    </source>
</evidence>